<evidence type="ECO:0008006" key="3">
    <source>
        <dbReference type="Google" id="ProtNLM"/>
    </source>
</evidence>
<evidence type="ECO:0000313" key="2">
    <source>
        <dbReference type="Proteomes" id="UP000611500"/>
    </source>
</evidence>
<keyword evidence="2" id="KW-1185">Reference proteome</keyword>
<proteinExistence type="predicted"/>
<dbReference type="InterPro" id="IPR036890">
    <property type="entry name" value="HATPase_C_sf"/>
</dbReference>
<gene>
    <name evidence="1" type="ORF">GCM10010961_40610</name>
</gene>
<sequence>MTSLRPNLVKRIERLPKPTNVAGAMQPLFEAVSNAIHSTQGRYGDRVSSAGKVVVTVNTNRNKDDVWAAVEDNGVGLDDNNWEAFTTTDTDNKIQIGGKGVGRLMWLDCFEEIAVHSVFRTEGGSLQRRRFRFKLALEDQIQDLEEDAAADAVDSFFHVRFSGLRDNGYRAKFPGRDSFVFQHLTSHFLPTFIGGRSPQVSVHVGDETREYPTAISDIVHRQQKANAIETESYGNLNLTLMECDKVASADLKGRHFVHFIAHDRTVHSQCIDGKLGLGYFGGENDRVFHAIVTGAFLDNNVNQERTAFVFEDAVIERIINDVCSDKIETFLAEPLALLKGEQRGTIETITATYPSVAFGNVEELQERVPSGELKADAIYGHLSRERFRRDERQAEKIRGVLGRLKEGAADINTFSSAIADASAAIEDAEQRSLAEYIVRRKVVLDFIEILLEKVRDDTRDSSYQREDILHSFICPLRVKTIDGGDSKVEPAASHDLWIIDERLTFAQYFSSDVEFRKLSEAVESDERPDVLIFDYVHGLRQTDEPSKVLLVEFKRPGRTSYADEENPQFQVERYVKRLQSGGLSDVRGRPITLDQNTIFYCYIVADIVGKMDTWTFSWQRTADGRGRIYRPNNGFHGSIELVGWDQLIGDARARNQAFFDRAGISGNSFFAP</sequence>
<dbReference type="Gene3D" id="3.30.565.10">
    <property type="entry name" value="Histidine kinase-like ATPase, C-terminal domain"/>
    <property type="match status" value="1"/>
</dbReference>
<dbReference type="EMBL" id="BNAP01000034">
    <property type="protein sequence ID" value="GHH02767.1"/>
    <property type="molecule type" value="Genomic_DNA"/>
</dbReference>
<accession>A0A8J3HCY2</accession>
<dbReference type="RefSeq" id="WP_189658414.1">
    <property type="nucleotide sequence ID" value="NZ_BNAP01000034.1"/>
</dbReference>
<evidence type="ECO:0000313" key="1">
    <source>
        <dbReference type="EMBL" id="GHH02767.1"/>
    </source>
</evidence>
<dbReference type="AlphaFoldDB" id="A0A8J3HCY2"/>
<reference evidence="1" key="2">
    <citation type="submission" date="2020-09" db="EMBL/GenBank/DDBJ databases">
        <authorList>
            <person name="Sun Q."/>
            <person name="Zhou Y."/>
        </authorList>
    </citation>
    <scope>NUCLEOTIDE SEQUENCE</scope>
    <source>
        <strain evidence="1">CGMCC 1.7081</strain>
    </source>
</reference>
<dbReference type="SUPFAM" id="SSF55874">
    <property type="entry name" value="ATPase domain of HSP90 chaperone/DNA topoisomerase II/histidine kinase"/>
    <property type="match status" value="1"/>
</dbReference>
<protein>
    <recommendedName>
        <fullName evidence="3">Histidine kinase-, DNA gyrase B-, and HSP90-like ATPase</fullName>
    </recommendedName>
</protein>
<comment type="caution">
    <text evidence="1">The sequence shown here is derived from an EMBL/GenBank/DDBJ whole genome shotgun (WGS) entry which is preliminary data.</text>
</comment>
<reference evidence="1" key="1">
    <citation type="journal article" date="2014" name="Int. J. Syst. Evol. Microbiol.">
        <title>Complete genome sequence of Corynebacterium casei LMG S-19264T (=DSM 44701T), isolated from a smear-ripened cheese.</title>
        <authorList>
            <consortium name="US DOE Joint Genome Institute (JGI-PGF)"/>
            <person name="Walter F."/>
            <person name="Albersmeier A."/>
            <person name="Kalinowski J."/>
            <person name="Ruckert C."/>
        </authorList>
    </citation>
    <scope>NUCLEOTIDE SEQUENCE</scope>
    <source>
        <strain evidence="1">CGMCC 1.7081</strain>
    </source>
</reference>
<organism evidence="1 2">
    <name type="scientific">Pseudodonghicola xiamenensis</name>
    <dbReference type="NCBI Taxonomy" id="337702"/>
    <lineage>
        <taxon>Bacteria</taxon>
        <taxon>Pseudomonadati</taxon>
        <taxon>Pseudomonadota</taxon>
        <taxon>Alphaproteobacteria</taxon>
        <taxon>Rhodobacterales</taxon>
        <taxon>Paracoccaceae</taxon>
        <taxon>Pseudodonghicola</taxon>
    </lineage>
</organism>
<name>A0A8J3HCY2_9RHOB</name>
<dbReference type="Proteomes" id="UP000611500">
    <property type="component" value="Unassembled WGS sequence"/>
</dbReference>